<organism evidence="3 4">
    <name type="scientific">Ramalina farinacea</name>
    <dbReference type="NCBI Taxonomy" id="258253"/>
    <lineage>
        <taxon>Eukaryota</taxon>
        <taxon>Fungi</taxon>
        <taxon>Dikarya</taxon>
        <taxon>Ascomycota</taxon>
        <taxon>Pezizomycotina</taxon>
        <taxon>Lecanoromycetes</taxon>
        <taxon>OSLEUM clade</taxon>
        <taxon>Lecanoromycetidae</taxon>
        <taxon>Lecanorales</taxon>
        <taxon>Lecanorineae</taxon>
        <taxon>Ramalinaceae</taxon>
        <taxon>Ramalina</taxon>
    </lineage>
</organism>
<feature type="compositionally biased region" description="Polar residues" evidence="1">
    <location>
        <begin position="8"/>
        <end position="23"/>
    </location>
</feature>
<dbReference type="Proteomes" id="UP001161017">
    <property type="component" value="Unassembled WGS sequence"/>
</dbReference>
<gene>
    <name evidence="3" type="ORF">OHK93_001808</name>
</gene>
<comment type="caution">
    <text evidence="3">The sequence shown here is derived from an EMBL/GenBank/DDBJ whole genome shotgun (WGS) entry which is preliminary data.</text>
</comment>
<dbReference type="PANTHER" id="PTHR12461:SF105">
    <property type="entry name" value="HYPOXIA-INDUCIBLE FACTOR 1-ALPHA INHIBITOR"/>
    <property type="match status" value="1"/>
</dbReference>
<evidence type="ECO:0000256" key="1">
    <source>
        <dbReference type="SAM" id="MobiDB-lite"/>
    </source>
</evidence>
<reference evidence="3" key="1">
    <citation type="journal article" date="2023" name="Genome Biol. Evol.">
        <title>First Whole Genome Sequence and Flow Cytometry Genome Size Data for the Lichen-Forming Fungus Ramalina farinacea (Ascomycota).</title>
        <authorList>
            <person name="Llewellyn T."/>
            <person name="Mian S."/>
            <person name="Hill R."/>
            <person name="Leitch I.J."/>
            <person name="Gaya E."/>
        </authorList>
    </citation>
    <scope>NUCLEOTIDE SEQUENCE</scope>
    <source>
        <strain evidence="3">LIQ254RAFAR</strain>
    </source>
</reference>
<dbReference type="PANTHER" id="PTHR12461">
    <property type="entry name" value="HYPOXIA-INDUCIBLE FACTOR 1 ALPHA INHIBITOR-RELATED"/>
    <property type="match status" value="1"/>
</dbReference>
<protein>
    <recommendedName>
        <fullName evidence="2">JmjC domain-containing protein</fullName>
    </recommendedName>
</protein>
<dbReference type="InterPro" id="IPR003347">
    <property type="entry name" value="JmjC_dom"/>
</dbReference>
<keyword evidence="4" id="KW-1185">Reference proteome</keyword>
<name>A0AA43TWM4_9LECA</name>
<evidence type="ECO:0000313" key="3">
    <source>
        <dbReference type="EMBL" id="MDI1490604.1"/>
    </source>
</evidence>
<sequence length="308" mass="33795">MSRLYRISHQSVRKTSTSASQKWGNIPSLPNDSLSTFRTHAFELSKPFLLPKGSFAGIPAIQKWFTPSSSATSPPLTLNYDYLKQYGDTMLPLEYTVNDPQSPSSTFQRGPAPLALFLSWVAIATAPASADSPQNVTGSRLYLAQAPLAALPAALHNDLPIPEYVAKAGKADVYDSDLWIGVPPTYTPLHKDPNPNLFVQLAGCKRVRLLEPGVGDDVFERVKVGLRQESGDGHTEGSKTFRGEEMMKGEERRLLEDTVWDKRETSSGCEGLEAELEAGDGMFIPQGWWHSIKGVGGGVTASVNWWFR</sequence>
<dbReference type="AlphaFoldDB" id="A0AA43TWM4"/>
<evidence type="ECO:0000259" key="2">
    <source>
        <dbReference type="PROSITE" id="PS51184"/>
    </source>
</evidence>
<dbReference type="Pfam" id="PF13621">
    <property type="entry name" value="Cupin_8"/>
    <property type="match status" value="1"/>
</dbReference>
<dbReference type="PROSITE" id="PS51184">
    <property type="entry name" value="JMJC"/>
    <property type="match status" value="1"/>
</dbReference>
<dbReference type="EMBL" id="JAPUFD010000012">
    <property type="protein sequence ID" value="MDI1490604.1"/>
    <property type="molecule type" value="Genomic_DNA"/>
</dbReference>
<feature type="region of interest" description="Disordered" evidence="1">
    <location>
        <begin position="1"/>
        <end position="23"/>
    </location>
</feature>
<dbReference type="SUPFAM" id="SSF51197">
    <property type="entry name" value="Clavaminate synthase-like"/>
    <property type="match status" value="1"/>
</dbReference>
<dbReference type="Gene3D" id="2.60.120.650">
    <property type="entry name" value="Cupin"/>
    <property type="match status" value="1"/>
</dbReference>
<feature type="domain" description="JmjC" evidence="2">
    <location>
        <begin position="150"/>
        <end position="308"/>
    </location>
</feature>
<proteinExistence type="predicted"/>
<dbReference type="InterPro" id="IPR041667">
    <property type="entry name" value="Cupin_8"/>
</dbReference>
<evidence type="ECO:0000313" key="4">
    <source>
        <dbReference type="Proteomes" id="UP001161017"/>
    </source>
</evidence>
<accession>A0AA43TWM4</accession>